<keyword evidence="3" id="KW-1185">Reference proteome</keyword>
<reference evidence="3" key="1">
    <citation type="submission" date="2017-04" db="EMBL/GenBank/DDBJ databases">
        <title>Plasmodium gonderi genome.</title>
        <authorList>
            <person name="Arisue N."/>
            <person name="Honma H."/>
            <person name="Kawai S."/>
            <person name="Tougan T."/>
            <person name="Tanabe K."/>
            <person name="Horii T."/>
        </authorList>
    </citation>
    <scope>NUCLEOTIDE SEQUENCE [LARGE SCALE GENOMIC DNA]</scope>
    <source>
        <strain evidence="3">ATCC 30045</strain>
    </source>
</reference>
<accession>A0A1Y1JRG5</accession>
<protein>
    <submittedName>
        <fullName evidence="2">Variable surface protein</fullName>
    </submittedName>
</protein>
<evidence type="ECO:0000313" key="2">
    <source>
        <dbReference type="EMBL" id="GAW84085.1"/>
    </source>
</evidence>
<dbReference type="AlphaFoldDB" id="A0A1Y1JRG5"/>
<dbReference type="Proteomes" id="UP000195521">
    <property type="component" value="Unassembled WGS sequence"/>
</dbReference>
<proteinExistence type="predicted"/>
<gene>
    <name evidence="2" type="ORF">PGO_001005</name>
</gene>
<evidence type="ECO:0000256" key="1">
    <source>
        <dbReference type="SAM" id="Phobius"/>
    </source>
</evidence>
<keyword evidence="1" id="KW-0812">Transmembrane</keyword>
<dbReference type="RefSeq" id="XP_028546674.1">
    <property type="nucleotide sequence ID" value="XM_028690873.1"/>
</dbReference>
<organism evidence="2 3">
    <name type="scientific">Plasmodium gonderi</name>
    <dbReference type="NCBI Taxonomy" id="77519"/>
    <lineage>
        <taxon>Eukaryota</taxon>
        <taxon>Sar</taxon>
        <taxon>Alveolata</taxon>
        <taxon>Apicomplexa</taxon>
        <taxon>Aconoidasida</taxon>
        <taxon>Haemosporida</taxon>
        <taxon>Plasmodiidae</taxon>
        <taxon>Plasmodium</taxon>
        <taxon>Plasmodium (Plasmodium)</taxon>
    </lineage>
</organism>
<dbReference type="EMBL" id="BDQF01000104">
    <property type="protein sequence ID" value="GAW84085.1"/>
    <property type="molecule type" value="Genomic_DNA"/>
</dbReference>
<dbReference type="GeneID" id="39744893"/>
<sequence length="266" mass="31546">MDNNIYDYISSFPGCKKTLEDQKAKRDRSYIGKCEDIMKKYLTDNSSDNYIICTTAMSYIDNLSRYKNEIPQNILCSYLYYWIYHELLKKGKSCDTKNLYQKFMSIYDYPGIHNPCKTYADNITSNDNFEKVKYLYETSLCLRTIEHDEEICEDNHFCATLKNIIKTYNDKNISELCECDKPERLSSMQTNTKANIIITILVTLVVLLLLFIFLKYTSFLTRLPYKLRRKISEFINKEEEMNMLHQHEDFNSISMNNGYNIVYNSE</sequence>
<comment type="caution">
    <text evidence="2">The sequence shown here is derived from an EMBL/GenBank/DDBJ whole genome shotgun (WGS) entry which is preliminary data.</text>
</comment>
<keyword evidence="1" id="KW-0472">Membrane</keyword>
<keyword evidence="1" id="KW-1133">Transmembrane helix</keyword>
<name>A0A1Y1JRG5_PLAGO</name>
<feature type="transmembrane region" description="Helical" evidence="1">
    <location>
        <begin position="196"/>
        <end position="220"/>
    </location>
</feature>
<evidence type="ECO:0000313" key="3">
    <source>
        <dbReference type="Proteomes" id="UP000195521"/>
    </source>
</evidence>